<keyword evidence="3" id="KW-1185">Reference proteome</keyword>
<reference evidence="2 3" key="1">
    <citation type="submission" date="2024-02" db="EMBL/GenBank/DDBJ databases">
        <title>Deinococcus carri NBRC 110142.</title>
        <authorList>
            <person name="Ichikawa N."/>
            <person name="Katano-Makiyama Y."/>
            <person name="Hidaka K."/>
        </authorList>
    </citation>
    <scope>NUCLEOTIDE SEQUENCE [LARGE SCALE GENOMIC DNA]</scope>
    <source>
        <strain evidence="2 3">NBRC 110142</strain>
    </source>
</reference>
<proteinExistence type="predicted"/>
<evidence type="ECO:0000313" key="2">
    <source>
        <dbReference type="EMBL" id="GAA5512303.1"/>
    </source>
</evidence>
<sequence>MLVTLVGIWGVQTVSVYVLGLRLRLGLPGVWLAILLDNDLCALMLGWRYCAGRRVKAVLEAPSR</sequence>
<keyword evidence="1" id="KW-1133">Transmembrane helix</keyword>
<name>A0ABP9W8H1_9DEIO</name>
<evidence type="ECO:0008006" key="4">
    <source>
        <dbReference type="Google" id="ProtNLM"/>
    </source>
</evidence>
<accession>A0ABP9W8H1</accession>
<comment type="caution">
    <text evidence="2">The sequence shown here is derived from an EMBL/GenBank/DDBJ whole genome shotgun (WGS) entry which is preliminary data.</text>
</comment>
<dbReference type="EMBL" id="BAABRP010000002">
    <property type="protein sequence ID" value="GAA5512303.1"/>
    <property type="molecule type" value="Genomic_DNA"/>
</dbReference>
<gene>
    <name evidence="2" type="ORF">Dcar01_01017</name>
</gene>
<evidence type="ECO:0000256" key="1">
    <source>
        <dbReference type="SAM" id="Phobius"/>
    </source>
</evidence>
<feature type="transmembrane region" description="Helical" evidence="1">
    <location>
        <begin position="29"/>
        <end position="47"/>
    </location>
</feature>
<evidence type="ECO:0000313" key="3">
    <source>
        <dbReference type="Proteomes" id="UP001401887"/>
    </source>
</evidence>
<keyword evidence="1" id="KW-0812">Transmembrane</keyword>
<keyword evidence="1" id="KW-0472">Membrane</keyword>
<organism evidence="2 3">
    <name type="scientific">Deinococcus carri</name>
    <dbReference type="NCBI Taxonomy" id="1211323"/>
    <lineage>
        <taxon>Bacteria</taxon>
        <taxon>Thermotogati</taxon>
        <taxon>Deinococcota</taxon>
        <taxon>Deinococci</taxon>
        <taxon>Deinococcales</taxon>
        <taxon>Deinococcaceae</taxon>
        <taxon>Deinococcus</taxon>
    </lineage>
</organism>
<dbReference type="Proteomes" id="UP001401887">
    <property type="component" value="Unassembled WGS sequence"/>
</dbReference>
<protein>
    <recommendedName>
        <fullName evidence="4">MATE efflux family protein</fullName>
    </recommendedName>
</protein>
<dbReference type="RefSeq" id="WP_345461933.1">
    <property type="nucleotide sequence ID" value="NZ_BAABRP010000002.1"/>
</dbReference>